<dbReference type="PANTHER" id="PTHR37953:SF1">
    <property type="entry name" value="UPF0127 PROTEIN MJ1496"/>
    <property type="match status" value="1"/>
</dbReference>
<dbReference type="Pfam" id="PF02643">
    <property type="entry name" value="DUF192"/>
    <property type="match status" value="1"/>
</dbReference>
<name>A0A8B2NU41_9HYPH</name>
<sequence length="164" mass="17454">MRTPMRAALLLALALGAVSAAPVVAETVTASPSVAADTLPANVLVAETASGPHRFTIEIADDPVERSRGLMYREAMDQDAGMLFIFADESERAFWMKNTILPLDIIYADANGTVVSIAKDTTPFSTASIPSDGPTQYVLEVNAGVADEIGLEPGDKLIHRRIAR</sequence>
<accession>A0A8B2NU41</accession>
<dbReference type="InterPro" id="IPR038695">
    <property type="entry name" value="Saro_0823-like_sf"/>
</dbReference>
<evidence type="ECO:0000313" key="3">
    <source>
        <dbReference type="Proteomes" id="UP000249590"/>
    </source>
</evidence>
<feature type="signal peptide" evidence="1">
    <location>
        <begin position="1"/>
        <end position="25"/>
    </location>
</feature>
<reference evidence="2 3" key="1">
    <citation type="submission" date="2018-05" db="EMBL/GenBank/DDBJ databases">
        <title>Acuticoccus sediminis sp. nov., isolated from deep-sea sediment of Indian Ocean.</title>
        <authorList>
            <person name="Liu X."/>
            <person name="Lai Q."/>
            <person name="Du Y."/>
            <person name="Sun F."/>
            <person name="Zhang X."/>
            <person name="Wang S."/>
            <person name="Shao Z."/>
        </authorList>
    </citation>
    <scope>NUCLEOTIDE SEQUENCE [LARGE SCALE GENOMIC DNA]</scope>
    <source>
        <strain evidence="2 3">PTG4-2</strain>
    </source>
</reference>
<organism evidence="2 3">
    <name type="scientific">Acuticoccus sediminis</name>
    <dbReference type="NCBI Taxonomy" id="2184697"/>
    <lineage>
        <taxon>Bacteria</taxon>
        <taxon>Pseudomonadati</taxon>
        <taxon>Pseudomonadota</taxon>
        <taxon>Alphaproteobacteria</taxon>
        <taxon>Hyphomicrobiales</taxon>
        <taxon>Amorphaceae</taxon>
        <taxon>Acuticoccus</taxon>
    </lineage>
</organism>
<proteinExistence type="predicted"/>
<evidence type="ECO:0000313" key="2">
    <source>
        <dbReference type="EMBL" id="RAH99849.1"/>
    </source>
</evidence>
<dbReference type="Gene3D" id="2.60.120.1140">
    <property type="entry name" value="Protein of unknown function DUF192"/>
    <property type="match status" value="1"/>
</dbReference>
<evidence type="ECO:0000256" key="1">
    <source>
        <dbReference type="SAM" id="SignalP"/>
    </source>
</evidence>
<dbReference type="Proteomes" id="UP000249590">
    <property type="component" value="Unassembled WGS sequence"/>
</dbReference>
<dbReference type="AlphaFoldDB" id="A0A8B2NU41"/>
<protein>
    <submittedName>
        <fullName evidence="2">DUF192 domain-containing protein</fullName>
    </submittedName>
</protein>
<comment type="caution">
    <text evidence="2">The sequence shown here is derived from an EMBL/GenBank/DDBJ whole genome shotgun (WGS) entry which is preliminary data.</text>
</comment>
<dbReference type="EMBL" id="QHHQ01000004">
    <property type="protein sequence ID" value="RAH99849.1"/>
    <property type="molecule type" value="Genomic_DNA"/>
</dbReference>
<dbReference type="PANTHER" id="PTHR37953">
    <property type="entry name" value="UPF0127 PROTEIN MJ1496"/>
    <property type="match status" value="1"/>
</dbReference>
<keyword evidence="1" id="KW-0732">Signal</keyword>
<dbReference type="InterPro" id="IPR003795">
    <property type="entry name" value="DUF192"/>
</dbReference>
<feature type="chain" id="PRO_5032711070" evidence="1">
    <location>
        <begin position="26"/>
        <end position="164"/>
    </location>
</feature>
<keyword evidence="3" id="KW-1185">Reference proteome</keyword>
<gene>
    <name evidence="2" type="ORF">DLJ53_19065</name>
</gene>